<dbReference type="AlphaFoldDB" id="A0A6C0BVV9"/>
<dbReference type="Gene3D" id="3.30.310.10">
    <property type="entry name" value="TATA-Binding Protein"/>
    <property type="match status" value="1"/>
</dbReference>
<name>A0A6C0BVV9_9ZZZZ</name>
<organism evidence="1">
    <name type="scientific">viral metagenome</name>
    <dbReference type="NCBI Taxonomy" id="1070528"/>
    <lineage>
        <taxon>unclassified sequences</taxon>
        <taxon>metagenomes</taxon>
        <taxon>organismal metagenomes</taxon>
    </lineage>
</organism>
<accession>A0A6C0BVV9</accession>
<reference evidence="1" key="1">
    <citation type="journal article" date="2020" name="Nature">
        <title>Giant virus diversity and host interactions through global metagenomics.</title>
        <authorList>
            <person name="Schulz F."/>
            <person name="Roux S."/>
            <person name="Paez-Espino D."/>
            <person name="Jungbluth S."/>
            <person name="Walsh D.A."/>
            <person name="Denef V.J."/>
            <person name="McMahon K.D."/>
            <person name="Konstantinidis K.T."/>
            <person name="Eloe-Fadrosh E.A."/>
            <person name="Kyrpides N.C."/>
            <person name="Woyke T."/>
        </authorList>
    </citation>
    <scope>NUCLEOTIDE SEQUENCE</scope>
    <source>
        <strain evidence="1">GVMAG-M-3300018868-6</strain>
    </source>
</reference>
<protein>
    <submittedName>
        <fullName evidence="1">Uncharacterized protein</fullName>
    </submittedName>
</protein>
<dbReference type="EMBL" id="MN739253">
    <property type="protein sequence ID" value="QHS95568.1"/>
    <property type="molecule type" value="Genomic_DNA"/>
</dbReference>
<evidence type="ECO:0000313" key="1">
    <source>
        <dbReference type="EMBL" id="QHS95568.1"/>
    </source>
</evidence>
<proteinExistence type="predicted"/>
<dbReference type="SUPFAM" id="SSF55945">
    <property type="entry name" value="TATA-box binding protein-like"/>
    <property type="match status" value="1"/>
</dbReference>
<dbReference type="InterPro" id="IPR012295">
    <property type="entry name" value="TBP_dom_sf"/>
</dbReference>
<sequence>MATVVDEEWEAFLNDDGTISEEETELEPVDNENPPKCGDIFISTKTKITYLNIKDIDIAELFWAIPIMSYTKEADGIIKKQIKLTCETSEKYDEAMKKASTVSNIQINRIMRKNKKSIVLSNEETIEQGDSQINKKNKYVCKVSVGMSNKDILSHRIKNKGAFYNCLVLIFRIKYGDEFKEVNVKVFNTGKLSFPGMLLNDLLDTTIRKLNEMLQPFFPDQVVTCNEGEADTVLINSNFNCGYYIDRDKLFKVLRYDYGIHCEYDPCKYPGIRCVYFQNDKYPDAKGICKCVKSCANKRKKVTELESKCRGIAFMIFRTGSTLIVGHCDEDLLNDIYQYLKKILETEYRNVAIGNIVEKREKLAIKKSKKKIIYVKSN</sequence>